<evidence type="ECO:0000256" key="11">
    <source>
        <dbReference type="ARBA" id="ARBA00023212"/>
    </source>
</evidence>
<dbReference type="InterPro" id="IPR037898">
    <property type="entry name" value="NudC_fam"/>
</dbReference>
<feature type="compositionally biased region" description="Polar residues" evidence="15">
    <location>
        <begin position="226"/>
        <end position="244"/>
    </location>
</feature>
<feature type="region of interest" description="Disordered" evidence="15">
    <location>
        <begin position="118"/>
        <end position="198"/>
    </location>
</feature>
<dbReference type="Pfam" id="PF16273">
    <property type="entry name" value="NuDC"/>
    <property type="match status" value="1"/>
</dbReference>
<evidence type="ECO:0000256" key="10">
    <source>
        <dbReference type="ARBA" id="ARBA00023054"/>
    </source>
</evidence>
<evidence type="ECO:0000256" key="9">
    <source>
        <dbReference type="ARBA" id="ARBA00022776"/>
    </source>
</evidence>
<evidence type="ECO:0000256" key="4">
    <source>
        <dbReference type="ARBA" id="ARBA00017641"/>
    </source>
</evidence>
<sequence length="918" mass="102161">MSGDNNQTEQFDSLFLSIAQHHPQGASQLLDTFVSFLSRKTDFFTGGEEGAWEKLVMGTFSKYEKISRKKHESEIKERREREAAKKAAAAKKLEEEKVKPAEITELTDAEAEKLQAELDAKKSPPMETNGEPAPAVEKIEEDEDASEVGKIKPNSGNGCDLDKYKWTQTLQDLENDPRPAGAKQEPPRPRARERGTPKAVLLNLTRRDVAGDLSVFSKMFAPKGVNSHQESAPAQGNRARSNTFRPAGAISSVNDSDSDGDDIGGFSRCITIIIIAQFTRMCLSSLHFSTRAHAASIRREFGTRKSIEAFKVGPECPSGVARIGGHSTSDQANKQLGTTVAPGPACGTPRRGSGTSPGRILGQTVHQYEFSAVVAELSSNEKHAFVTQLKDVEQDVTGATKKDTRSAENVGSMVTFEPVNGGFCGKTAKSDLTVFGRLAVHLIRGGFPEETKFEEPASGTGCHWTRRADVRNEIDNLKTFDGESTRINLDVLASDGLTTCLIDIVTDGGIPLCLQLTQLWFGSDPRFVTIDVNLDRQEQDEFATALGQVDRVLCQVSPDHCRNCRANATVAQPSVDVSESPQFRRFSDRHGDDGIVVPERRRRNREPTHPDLGFGSSSITDEGGPGTRKKPLQQSVMQCRKRHFGFEPSLTCERRIVSNAAKIVKKNVDALFSVIPAHNRKSVHVGISGMKYDEILQLRSTFPNRATNLASRNRGRRRARKLIVDHTNAQKVTDTATAHLHNDWDAANLDPITNRYRPNRRTKIERLLQVRIPLKINFRAKQKDLVVSLTKKHLTCGIKGQPPIVDDDFPHEIKLEESTWVIEDGHTLLFNLEKINKMNWWAKLVVSDPEISTRKINPEPSKLSDLDGETRGLVEKMMYDQRQKELGLPTSDEQKKQDVIKKFMEQHPEMDFSKCKFN</sequence>
<comment type="caution">
    <text evidence="17">The sequence shown here is derived from an EMBL/GenBank/DDBJ whole genome shotgun (WGS) entry which is preliminary data.</text>
</comment>
<accession>A0A8J6HCH7</accession>
<evidence type="ECO:0000256" key="14">
    <source>
        <dbReference type="ARBA" id="ARBA00046142"/>
    </source>
</evidence>
<keyword evidence="8" id="KW-0493">Microtubule</keyword>
<evidence type="ECO:0000256" key="1">
    <source>
        <dbReference type="ARBA" id="ARBA00004186"/>
    </source>
</evidence>
<keyword evidence="5" id="KW-0963">Cytoplasm</keyword>
<dbReference type="SUPFAM" id="SSF49764">
    <property type="entry name" value="HSP20-like chaperones"/>
    <property type="match status" value="1"/>
</dbReference>
<evidence type="ECO:0000313" key="17">
    <source>
        <dbReference type="EMBL" id="KAH0811876.1"/>
    </source>
</evidence>
<keyword evidence="9" id="KW-0498">Mitosis</keyword>
<evidence type="ECO:0000256" key="12">
    <source>
        <dbReference type="ARBA" id="ARBA00023306"/>
    </source>
</evidence>
<dbReference type="Pfam" id="PF04969">
    <property type="entry name" value="CS"/>
    <property type="match status" value="1"/>
</dbReference>
<feature type="region of interest" description="Disordered" evidence="15">
    <location>
        <begin position="68"/>
        <end position="96"/>
    </location>
</feature>
<dbReference type="GO" id="GO:0005737">
    <property type="term" value="C:cytoplasm"/>
    <property type="evidence" value="ECO:0007669"/>
    <property type="project" value="UniProtKB-SubCell"/>
</dbReference>
<keyword evidence="12" id="KW-0131">Cell cycle</keyword>
<evidence type="ECO:0000256" key="2">
    <source>
        <dbReference type="ARBA" id="ARBA00004214"/>
    </source>
</evidence>
<keyword evidence="6" id="KW-0597">Phosphoprotein</keyword>
<dbReference type="Gene3D" id="2.60.40.790">
    <property type="match status" value="1"/>
</dbReference>
<keyword evidence="7" id="KW-0132">Cell division</keyword>
<evidence type="ECO:0000256" key="6">
    <source>
        <dbReference type="ARBA" id="ARBA00022553"/>
    </source>
</evidence>
<dbReference type="GO" id="GO:0051082">
    <property type="term" value="F:unfolded protein binding"/>
    <property type="evidence" value="ECO:0007669"/>
    <property type="project" value="TreeGrafter"/>
</dbReference>
<dbReference type="Pfam" id="PF14050">
    <property type="entry name" value="Nudc_N"/>
    <property type="match status" value="1"/>
</dbReference>
<dbReference type="InterPro" id="IPR008978">
    <property type="entry name" value="HSP20-like_chaperone"/>
</dbReference>
<dbReference type="PANTHER" id="PTHR12356:SF3">
    <property type="entry name" value="NUCLEAR MIGRATION PROTEIN NUDC"/>
    <property type="match status" value="1"/>
</dbReference>
<evidence type="ECO:0000313" key="18">
    <source>
        <dbReference type="Proteomes" id="UP000719412"/>
    </source>
</evidence>
<evidence type="ECO:0000256" key="7">
    <source>
        <dbReference type="ARBA" id="ARBA00022618"/>
    </source>
</evidence>
<dbReference type="InterPro" id="IPR032572">
    <property type="entry name" value="NuDC"/>
</dbReference>
<organism evidence="17 18">
    <name type="scientific">Tenebrio molitor</name>
    <name type="common">Yellow mealworm beetle</name>
    <dbReference type="NCBI Taxonomy" id="7067"/>
    <lineage>
        <taxon>Eukaryota</taxon>
        <taxon>Metazoa</taxon>
        <taxon>Ecdysozoa</taxon>
        <taxon>Arthropoda</taxon>
        <taxon>Hexapoda</taxon>
        <taxon>Insecta</taxon>
        <taxon>Pterygota</taxon>
        <taxon>Neoptera</taxon>
        <taxon>Endopterygota</taxon>
        <taxon>Coleoptera</taxon>
        <taxon>Polyphaga</taxon>
        <taxon>Cucujiformia</taxon>
        <taxon>Tenebrionidae</taxon>
        <taxon>Tenebrio</taxon>
    </lineage>
</organism>
<dbReference type="PROSITE" id="PS51203">
    <property type="entry name" value="CS"/>
    <property type="match status" value="1"/>
</dbReference>
<evidence type="ECO:0000256" key="3">
    <source>
        <dbReference type="ARBA" id="ARBA00010513"/>
    </source>
</evidence>
<dbReference type="EMBL" id="JABDTM020026485">
    <property type="protein sequence ID" value="KAH0811876.1"/>
    <property type="molecule type" value="Genomic_DNA"/>
</dbReference>
<feature type="region of interest" description="Disordered" evidence="15">
    <location>
        <begin position="335"/>
        <end position="359"/>
    </location>
</feature>
<name>A0A8J6HCH7_TENMO</name>
<feature type="compositionally biased region" description="Basic and acidic residues" evidence="15">
    <location>
        <begin position="185"/>
        <end position="196"/>
    </location>
</feature>
<evidence type="ECO:0000256" key="15">
    <source>
        <dbReference type="SAM" id="MobiDB-lite"/>
    </source>
</evidence>
<evidence type="ECO:0000256" key="13">
    <source>
        <dbReference type="ARBA" id="ARBA00030427"/>
    </source>
</evidence>
<evidence type="ECO:0000256" key="5">
    <source>
        <dbReference type="ARBA" id="ARBA00022490"/>
    </source>
</evidence>
<feature type="region of interest" description="Disordered" evidence="15">
    <location>
        <begin position="579"/>
        <end position="633"/>
    </location>
</feature>
<dbReference type="Proteomes" id="UP000719412">
    <property type="component" value="Unassembled WGS sequence"/>
</dbReference>
<evidence type="ECO:0000259" key="16">
    <source>
        <dbReference type="PROSITE" id="PS51203"/>
    </source>
</evidence>
<reference evidence="17" key="1">
    <citation type="journal article" date="2020" name="J Insects Food Feed">
        <title>The yellow mealworm (Tenebrio molitor) genome: a resource for the emerging insects as food and feed industry.</title>
        <authorList>
            <person name="Eriksson T."/>
            <person name="Andere A."/>
            <person name="Kelstrup H."/>
            <person name="Emery V."/>
            <person name="Picard C."/>
        </authorList>
    </citation>
    <scope>NUCLEOTIDE SEQUENCE</scope>
    <source>
        <strain evidence="17">Stoneville</strain>
        <tissue evidence="17">Whole head</tissue>
    </source>
</reference>
<protein>
    <recommendedName>
        <fullName evidence="4">Nuclear migration protein nudC</fullName>
    </recommendedName>
    <alternativeName>
        <fullName evidence="13">Nuclear distribution protein C homolog</fullName>
    </alternativeName>
</protein>
<comment type="subcellular location">
    <subcellularLocation>
        <location evidence="1">Cytoplasm</location>
        <location evidence="1">Cytoskeleton</location>
        <location evidence="1">Spindle</location>
    </subcellularLocation>
    <subcellularLocation>
        <location evidence="2">Midbody</location>
    </subcellularLocation>
</comment>
<dbReference type="InterPro" id="IPR025934">
    <property type="entry name" value="NudC_N_dom"/>
</dbReference>
<dbReference type="GO" id="GO:0006457">
    <property type="term" value="P:protein folding"/>
    <property type="evidence" value="ECO:0007669"/>
    <property type="project" value="TreeGrafter"/>
</dbReference>
<reference evidence="17" key="2">
    <citation type="submission" date="2021-08" db="EMBL/GenBank/DDBJ databases">
        <authorList>
            <person name="Eriksson T."/>
        </authorList>
    </citation>
    <scope>NUCLEOTIDE SEQUENCE</scope>
    <source>
        <strain evidence="17">Stoneville</strain>
        <tissue evidence="17">Whole head</tissue>
    </source>
</reference>
<proteinExistence type="inferred from homology"/>
<comment type="similarity">
    <text evidence="3">Belongs to the nudC family.</text>
</comment>
<gene>
    <name evidence="17" type="ORF">GEV33_010915</name>
</gene>
<dbReference type="InterPro" id="IPR007052">
    <property type="entry name" value="CS_dom"/>
</dbReference>
<dbReference type="FunFam" id="2.60.40.790:FF:000001">
    <property type="entry name" value="Nuclear migration protein nudC"/>
    <property type="match status" value="1"/>
</dbReference>
<dbReference type="AlphaFoldDB" id="A0A8J6HCH7"/>
<dbReference type="PANTHER" id="PTHR12356">
    <property type="entry name" value="NUCLEAR MOVEMENT PROTEIN NUDC"/>
    <property type="match status" value="1"/>
</dbReference>
<evidence type="ECO:0000256" key="8">
    <source>
        <dbReference type="ARBA" id="ARBA00022701"/>
    </source>
</evidence>
<feature type="region of interest" description="Disordered" evidence="15">
    <location>
        <begin position="225"/>
        <end position="258"/>
    </location>
</feature>
<keyword evidence="11" id="KW-0206">Cytoskeleton</keyword>
<keyword evidence="18" id="KW-1185">Reference proteome</keyword>
<keyword evidence="10" id="KW-0175">Coiled coil</keyword>
<comment type="function">
    <text evidence="14">Plays a role in neurogenesis and neuronal migration. Necessary for correct formation of mitotic spindles and chromosome separation during mitosis. Necessary for cytokinesis and cell proliferation.</text>
</comment>
<feature type="domain" description="CS" evidence="16">
    <location>
        <begin position="751"/>
        <end position="845"/>
    </location>
</feature>